<comment type="similarity">
    <text evidence="1 4">Belongs to the pyrroline-5-carboxylate reductase family.</text>
</comment>
<protein>
    <recommendedName>
        <fullName evidence="4 5">Pyrroline-5-carboxylate reductase</fullName>
        <shortName evidence="4">P5C reductase</shortName>
        <shortName evidence="4">P5CR</shortName>
        <ecNumber evidence="4 5">1.5.1.2</ecNumber>
    </recommendedName>
    <alternativeName>
        <fullName evidence="4">PCA reductase</fullName>
    </alternativeName>
</protein>
<dbReference type="GO" id="GO:0004735">
    <property type="term" value="F:pyrroline-5-carboxylate reductase activity"/>
    <property type="evidence" value="ECO:0007669"/>
    <property type="project" value="UniProtKB-UniRule"/>
</dbReference>
<evidence type="ECO:0000313" key="9">
    <source>
        <dbReference type="EMBL" id="PKA38984.1"/>
    </source>
</evidence>
<accession>A0A2N0CYP7</accession>
<dbReference type="Proteomes" id="UP000232164">
    <property type="component" value="Unassembled WGS sequence"/>
</dbReference>
<feature type="domain" description="Pyrroline-5-carboxylate reductase catalytic N-terminal" evidence="7">
    <location>
        <begin position="15"/>
        <end position="105"/>
    </location>
</feature>
<name>A0A2N0CYP7_RHISU</name>
<dbReference type="FunFam" id="1.10.3730.10:FF:000001">
    <property type="entry name" value="Pyrroline-5-carboxylate reductase"/>
    <property type="match status" value="1"/>
</dbReference>
<evidence type="ECO:0000256" key="2">
    <source>
        <dbReference type="ARBA" id="ARBA00022857"/>
    </source>
</evidence>
<dbReference type="Pfam" id="PF14748">
    <property type="entry name" value="P5CR_dimer"/>
    <property type="match status" value="1"/>
</dbReference>
<proteinExistence type="inferred from homology"/>
<dbReference type="Pfam" id="PF03807">
    <property type="entry name" value="F420_oxidored"/>
    <property type="match status" value="1"/>
</dbReference>
<dbReference type="InterPro" id="IPR000304">
    <property type="entry name" value="Pyrroline-COOH_reductase"/>
</dbReference>
<comment type="catalytic activity">
    <reaction evidence="4">
        <text>L-proline + NAD(+) = (S)-1-pyrroline-5-carboxylate + NADH + 2 H(+)</text>
        <dbReference type="Rhea" id="RHEA:14105"/>
        <dbReference type="ChEBI" id="CHEBI:15378"/>
        <dbReference type="ChEBI" id="CHEBI:17388"/>
        <dbReference type="ChEBI" id="CHEBI:57540"/>
        <dbReference type="ChEBI" id="CHEBI:57945"/>
        <dbReference type="ChEBI" id="CHEBI:60039"/>
        <dbReference type="EC" id="1.5.1.2"/>
    </reaction>
</comment>
<dbReference type="InterPro" id="IPR008927">
    <property type="entry name" value="6-PGluconate_DH-like_C_sf"/>
</dbReference>
<gene>
    <name evidence="4" type="primary">proC</name>
    <name evidence="9" type="ORF">CWR43_35245</name>
</gene>
<dbReference type="Gene3D" id="1.10.3730.10">
    <property type="entry name" value="ProC C-terminal domain-like"/>
    <property type="match status" value="1"/>
</dbReference>
<keyword evidence="3 4" id="KW-0560">Oxidoreductase</keyword>
<keyword evidence="4" id="KW-0028">Amino-acid biosynthesis</keyword>
<dbReference type="PANTHER" id="PTHR11645">
    <property type="entry name" value="PYRROLINE-5-CARBOXYLATE REDUCTASE"/>
    <property type="match status" value="1"/>
</dbReference>
<dbReference type="NCBIfam" id="TIGR00112">
    <property type="entry name" value="proC"/>
    <property type="match status" value="1"/>
</dbReference>
<organism evidence="9 10">
    <name type="scientific">Rhizobium sullae</name>
    <name type="common">Rhizobium hedysari</name>
    <dbReference type="NCBI Taxonomy" id="50338"/>
    <lineage>
        <taxon>Bacteria</taxon>
        <taxon>Pseudomonadati</taxon>
        <taxon>Pseudomonadota</taxon>
        <taxon>Alphaproteobacteria</taxon>
        <taxon>Hyphomicrobiales</taxon>
        <taxon>Rhizobiaceae</taxon>
        <taxon>Rhizobium/Agrobacterium group</taxon>
        <taxon>Rhizobium</taxon>
    </lineage>
</organism>
<feature type="domain" description="Pyrroline-5-carboxylate reductase dimerisation" evidence="8">
    <location>
        <begin position="168"/>
        <end position="273"/>
    </location>
</feature>
<comment type="subcellular location">
    <subcellularLocation>
        <location evidence="4">Cytoplasm</location>
    </subcellularLocation>
</comment>
<dbReference type="AlphaFoldDB" id="A0A2N0CYP7"/>
<evidence type="ECO:0000256" key="5">
    <source>
        <dbReference type="NCBIfam" id="TIGR00112"/>
    </source>
</evidence>
<dbReference type="GO" id="GO:0055129">
    <property type="term" value="P:L-proline biosynthetic process"/>
    <property type="evidence" value="ECO:0007669"/>
    <property type="project" value="UniProtKB-UniRule"/>
</dbReference>
<comment type="catalytic activity">
    <reaction evidence="4">
        <text>L-proline + NADP(+) = (S)-1-pyrroline-5-carboxylate + NADPH + 2 H(+)</text>
        <dbReference type="Rhea" id="RHEA:14109"/>
        <dbReference type="ChEBI" id="CHEBI:15378"/>
        <dbReference type="ChEBI" id="CHEBI:17388"/>
        <dbReference type="ChEBI" id="CHEBI:57783"/>
        <dbReference type="ChEBI" id="CHEBI:58349"/>
        <dbReference type="ChEBI" id="CHEBI:60039"/>
        <dbReference type="EC" id="1.5.1.2"/>
    </reaction>
</comment>
<dbReference type="PANTHER" id="PTHR11645:SF0">
    <property type="entry name" value="PYRROLINE-5-CARBOXYLATE REDUCTASE 3"/>
    <property type="match status" value="1"/>
</dbReference>
<dbReference type="InterPro" id="IPR029036">
    <property type="entry name" value="P5CR_dimer"/>
</dbReference>
<dbReference type="Gene3D" id="3.40.50.720">
    <property type="entry name" value="NAD(P)-binding Rossmann-like Domain"/>
    <property type="match status" value="1"/>
</dbReference>
<dbReference type="EC" id="1.5.1.2" evidence="4 5"/>
<dbReference type="InterPro" id="IPR028939">
    <property type="entry name" value="P5C_Rdtase_cat_N"/>
</dbReference>
<comment type="caution">
    <text evidence="9">The sequence shown here is derived from an EMBL/GenBank/DDBJ whole genome shotgun (WGS) entry which is preliminary data.</text>
</comment>
<reference evidence="9 10" key="2">
    <citation type="submission" date="2017-12" db="EMBL/GenBank/DDBJ databases">
        <title>Genome sequence of Rhizobium sullae HCNT1 isolated from Sulla coronaria nodules and featuring peculiar denitrification phenotypes.</title>
        <authorList>
            <person name="De Diego-Diaz B."/>
            <person name="Treu L."/>
            <person name="Campanaro S."/>
            <person name="Da Silva Duarte V."/>
            <person name="Basaglia M."/>
            <person name="Favaro L."/>
            <person name="Casella S."/>
            <person name="Squartini A."/>
        </authorList>
    </citation>
    <scope>NUCLEOTIDE SEQUENCE [LARGE SCALE GENOMIC DNA]</scope>
    <source>
        <strain evidence="9 10">HCNT1</strain>
    </source>
</reference>
<dbReference type="PIRSF" id="PIRSF000193">
    <property type="entry name" value="Pyrrol-5-carb_rd"/>
    <property type="match status" value="1"/>
</dbReference>
<evidence type="ECO:0000256" key="1">
    <source>
        <dbReference type="ARBA" id="ARBA00005525"/>
    </source>
</evidence>
<keyword evidence="2 4" id="KW-0521">NADP</keyword>
<dbReference type="InterPro" id="IPR036291">
    <property type="entry name" value="NAD(P)-bd_dom_sf"/>
</dbReference>
<evidence type="ECO:0000256" key="4">
    <source>
        <dbReference type="HAMAP-Rule" id="MF_01925"/>
    </source>
</evidence>
<dbReference type="HAMAP" id="MF_01925">
    <property type="entry name" value="P5C_reductase"/>
    <property type="match status" value="1"/>
</dbReference>
<dbReference type="SUPFAM" id="SSF48179">
    <property type="entry name" value="6-phosphogluconate dehydrogenase C-terminal domain-like"/>
    <property type="match status" value="1"/>
</dbReference>
<evidence type="ECO:0000259" key="8">
    <source>
        <dbReference type="Pfam" id="PF14748"/>
    </source>
</evidence>
<reference evidence="9 10" key="1">
    <citation type="submission" date="2017-11" db="EMBL/GenBank/DDBJ databases">
        <authorList>
            <person name="Han C.G."/>
        </authorList>
    </citation>
    <scope>NUCLEOTIDE SEQUENCE [LARGE SCALE GENOMIC DNA]</scope>
    <source>
        <strain evidence="9 10">HCNT1</strain>
    </source>
</reference>
<dbReference type="GO" id="GO:0005737">
    <property type="term" value="C:cytoplasm"/>
    <property type="evidence" value="ECO:0007669"/>
    <property type="project" value="UniProtKB-SubCell"/>
</dbReference>
<comment type="function">
    <text evidence="4">Catalyzes the reduction of 1-pyrroline-5-carboxylate (PCA) to L-proline.</text>
</comment>
<evidence type="ECO:0000256" key="6">
    <source>
        <dbReference type="PIRSR" id="PIRSR000193-1"/>
    </source>
</evidence>
<sequence length="280" mass="30051">MNRDPSNQLDRSLILVGCGNMGYALLRGWVESSSINPTHVHVVEPDLGLRERAASLGVITHDRCETLPADADLIVIALKPQVVDRELPYYRRYSQSATFVSIAAGVTCQRLIRLVDSTRVARAMPNTPTAIGMGSTIIFCDSAERMFPMERVVWLFKAGGAVHQVAKEELIDAATAISGSGPAYVFYLIECLADAALKLGLPATIARALAKETVHGSAALAFSSNDAPGELRRQVTSPNGTTEAGLRVLASDDGLSSLILRTTRAAFERSLELALSKLDS</sequence>
<feature type="binding site" evidence="6">
    <location>
        <begin position="77"/>
        <end position="80"/>
    </location>
    <ligand>
        <name>NADP(+)</name>
        <dbReference type="ChEBI" id="CHEBI:58349"/>
    </ligand>
</feature>
<evidence type="ECO:0000313" key="10">
    <source>
        <dbReference type="Proteomes" id="UP000232164"/>
    </source>
</evidence>
<dbReference type="SUPFAM" id="SSF51735">
    <property type="entry name" value="NAD(P)-binding Rossmann-fold domains"/>
    <property type="match status" value="1"/>
</dbReference>
<comment type="pathway">
    <text evidence="4">Amino-acid biosynthesis; L-proline biosynthesis; L-proline from L-glutamate 5-semialdehyde: step 1/1.</text>
</comment>
<dbReference type="UniPathway" id="UPA00098">
    <property type="reaction ID" value="UER00361"/>
</dbReference>
<keyword evidence="4" id="KW-0641">Proline biosynthesis</keyword>
<keyword evidence="4" id="KW-0963">Cytoplasm</keyword>
<evidence type="ECO:0000259" key="7">
    <source>
        <dbReference type="Pfam" id="PF03807"/>
    </source>
</evidence>
<dbReference type="EMBL" id="PIQN01000035">
    <property type="protein sequence ID" value="PKA38984.1"/>
    <property type="molecule type" value="Genomic_DNA"/>
</dbReference>
<evidence type="ECO:0000256" key="3">
    <source>
        <dbReference type="ARBA" id="ARBA00023002"/>
    </source>
</evidence>